<evidence type="ECO:0000313" key="1">
    <source>
        <dbReference type="EMBL" id="PXF46597.1"/>
    </source>
</evidence>
<accession>A0A2V3IY39</accession>
<reference evidence="1 2" key="1">
    <citation type="journal article" date="2018" name="Mol. Biol. Evol.">
        <title>Analysis of the draft genome of the red seaweed Gracilariopsis chorda provides insights into genome size evolution in Rhodophyta.</title>
        <authorList>
            <person name="Lee J."/>
            <person name="Yang E.C."/>
            <person name="Graf L."/>
            <person name="Yang J.H."/>
            <person name="Qiu H."/>
            <person name="Zel Zion U."/>
            <person name="Chan C.X."/>
            <person name="Stephens T.G."/>
            <person name="Weber A.P.M."/>
            <person name="Boo G.H."/>
            <person name="Boo S.M."/>
            <person name="Kim K.M."/>
            <person name="Shin Y."/>
            <person name="Jung M."/>
            <person name="Lee S.J."/>
            <person name="Yim H.S."/>
            <person name="Lee J.H."/>
            <person name="Bhattacharya D."/>
            <person name="Yoon H.S."/>
        </authorList>
    </citation>
    <scope>NUCLEOTIDE SEQUENCE [LARGE SCALE GENOMIC DNA]</scope>
    <source>
        <strain evidence="1 2">SKKU-2015</strain>
        <tissue evidence="1">Whole body</tissue>
    </source>
</reference>
<keyword evidence="2" id="KW-1185">Reference proteome</keyword>
<sequence length="111" mass="12564">MYDQFRKTVTARPVQLTKSGSKATEAMCPVNLKYCIDHEYVESAIALDLIPHVNSYNHLTDSNLKKYLDGNAEASQDSLTLESLDAIFDRELRMDMSDKSARSRMEALFIA</sequence>
<protein>
    <submittedName>
        <fullName evidence="1">Uncharacterized protein</fullName>
    </submittedName>
</protein>
<dbReference type="AlphaFoldDB" id="A0A2V3IY39"/>
<comment type="caution">
    <text evidence="1">The sequence shown here is derived from an EMBL/GenBank/DDBJ whole genome shotgun (WGS) entry which is preliminary data.</text>
</comment>
<organism evidence="1 2">
    <name type="scientific">Gracilariopsis chorda</name>
    <dbReference type="NCBI Taxonomy" id="448386"/>
    <lineage>
        <taxon>Eukaryota</taxon>
        <taxon>Rhodophyta</taxon>
        <taxon>Florideophyceae</taxon>
        <taxon>Rhodymeniophycidae</taxon>
        <taxon>Gracilariales</taxon>
        <taxon>Gracilariaceae</taxon>
        <taxon>Gracilariopsis</taxon>
    </lineage>
</organism>
<evidence type="ECO:0000313" key="2">
    <source>
        <dbReference type="Proteomes" id="UP000247409"/>
    </source>
</evidence>
<dbReference type="EMBL" id="NBIV01000035">
    <property type="protein sequence ID" value="PXF46597.1"/>
    <property type="molecule type" value="Genomic_DNA"/>
</dbReference>
<gene>
    <name evidence="1" type="ORF">BWQ96_03586</name>
</gene>
<dbReference type="Proteomes" id="UP000247409">
    <property type="component" value="Unassembled WGS sequence"/>
</dbReference>
<proteinExistence type="predicted"/>
<name>A0A2V3IY39_9FLOR</name>